<dbReference type="Pfam" id="PF00567">
    <property type="entry name" value="TUDOR"/>
    <property type="match status" value="1"/>
</dbReference>
<evidence type="ECO:0000313" key="6">
    <source>
        <dbReference type="Proteomes" id="UP000027135"/>
    </source>
</evidence>
<evidence type="ECO:0000256" key="1">
    <source>
        <dbReference type="PROSITE-ProRule" id="PRU00117"/>
    </source>
</evidence>
<sequence>MNARYSLPILIGLTVTGISAAYLLYLLFRKDEEDLDVHFQRVKTSRPARIVVKIPKECVGVVIGRGGSSIKDIQEKTDTKIIFKVELETDQHRVCVIQGTPEGAQLAESLIHDIIFNQPLIETHEMFVPQHVCGRIIGRNGDSIRNISRASNANIILEGSSTSAREMIGTRRIIIKGTTEQIALAKSLIEEKVIEDIEMREKIYESLEKRSPRKRTGLQYLMSAEAVEEERMKRHNTESLMTSGKDGFMEVYVSAVEHPGHFWVQVIGPRAVDLDHLVEEMTEFYRNEGNRELHAIKEVTVDQLVAAPYSHDDKWYRARVTELVPDDYDIEESQVTLYYLDYGDSDTLRKKEVCSLRADFLKLRYQAIECSIAKVKPKEGGWTDEATDLFEDLCHVAQWRVLMAHVDSYRERAQGEREGSPIPVVELFDTSGAQDICVAKELVKQGYATWEKNPKEEQQRIVGKQMQQLQTASSGSASPGMKRNAVVNDTSEEDHKNSMASEDSSKIKSEESGVREDKKLVPGCQRLPAEFLNEYDSGSELEMG</sequence>
<organism evidence="5 6">
    <name type="scientific">Zootermopsis nevadensis</name>
    <name type="common">Dampwood termite</name>
    <dbReference type="NCBI Taxonomy" id="136037"/>
    <lineage>
        <taxon>Eukaryota</taxon>
        <taxon>Metazoa</taxon>
        <taxon>Ecdysozoa</taxon>
        <taxon>Arthropoda</taxon>
        <taxon>Hexapoda</taxon>
        <taxon>Insecta</taxon>
        <taxon>Pterygota</taxon>
        <taxon>Neoptera</taxon>
        <taxon>Polyneoptera</taxon>
        <taxon>Dictyoptera</taxon>
        <taxon>Blattodea</taxon>
        <taxon>Blattoidea</taxon>
        <taxon>Termitoidae</taxon>
        <taxon>Termopsidae</taxon>
        <taxon>Zootermopsis</taxon>
    </lineage>
</organism>
<keyword evidence="1" id="KW-0694">RNA-binding</keyword>
<dbReference type="PANTHER" id="PTHR22948:SF29">
    <property type="entry name" value="FI02030P-RELATED"/>
    <property type="match status" value="1"/>
</dbReference>
<dbReference type="PROSITE" id="PS50304">
    <property type="entry name" value="TUDOR"/>
    <property type="match status" value="1"/>
</dbReference>
<evidence type="ECO:0000256" key="3">
    <source>
        <dbReference type="SAM" id="Phobius"/>
    </source>
</evidence>
<keyword evidence="6" id="KW-1185">Reference proteome</keyword>
<dbReference type="OrthoDB" id="9995375at2759"/>
<dbReference type="PANTHER" id="PTHR22948">
    <property type="entry name" value="TUDOR DOMAIN CONTAINING PROTEIN"/>
    <property type="match status" value="1"/>
</dbReference>
<dbReference type="InterPro" id="IPR036612">
    <property type="entry name" value="KH_dom_type_1_sf"/>
</dbReference>
<dbReference type="InterPro" id="IPR035437">
    <property type="entry name" value="SNase_OB-fold_sf"/>
</dbReference>
<dbReference type="InterPro" id="IPR004088">
    <property type="entry name" value="KH_dom_type_1"/>
</dbReference>
<dbReference type="EMBL" id="KK852854">
    <property type="protein sequence ID" value="KDR15021.1"/>
    <property type="molecule type" value="Genomic_DNA"/>
</dbReference>
<gene>
    <name evidence="5" type="ORF">L798_10714</name>
</gene>
<dbReference type="InParanoid" id="A0A067QZR2"/>
<dbReference type="GO" id="GO:0034587">
    <property type="term" value="P:piRNA processing"/>
    <property type="evidence" value="ECO:0007669"/>
    <property type="project" value="TreeGrafter"/>
</dbReference>
<dbReference type="GO" id="GO:0043186">
    <property type="term" value="C:P granule"/>
    <property type="evidence" value="ECO:0007669"/>
    <property type="project" value="TreeGrafter"/>
</dbReference>
<dbReference type="Pfam" id="PF00013">
    <property type="entry name" value="KH_1"/>
    <property type="match status" value="2"/>
</dbReference>
<dbReference type="GO" id="GO:0005739">
    <property type="term" value="C:mitochondrion"/>
    <property type="evidence" value="ECO:0007669"/>
    <property type="project" value="UniProtKB-ARBA"/>
</dbReference>
<keyword evidence="3" id="KW-0812">Transmembrane</keyword>
<dbReference type="InterPro" id="IPR050621">
    <property type="entry name" value="Tudor_domain_containing"/>
</dbReference>
<dbReference type="OMA" id="XRGGETI"/>
<dbReference type="GO" id="GO:0007283">
    <property type="term" value="P:spermatogenesis"/>
    <property type="evidence" value="ECO:0007669"/>
    <property type="project" value="TreeGrafter"/>
</dbReference>
<feature type="compositionally biased region" description="Polar residues" evidence="2">
    <location>
        <begin position="465"/>
        <end position="477"/>
    </location>
</feature>
<feature type="compositionally biased region" description="Basic and acidic residues" evidence="2">
    <location>
        <begin position="493"/>
        <end position="520"/>
    </location>
</feature>
<proteinExistence type="predicted"/>
<protein>
    <submittedName>
        <fullName evidence="5">Tudor and KH domain-containing protein</fullName>
    </submittedName>
</protein>
<dbReference type="eggNOG" id="KOG2279">
    <property type="taxonomic scope" value="Eukaryota"/>
</dbReference>
<feature type="domain" description="Tudor" evidence="4">
    <location>
        <begin position="298"/>
        <end position="363"/>
    </location>
</feature>
<dbReference type="SMART" id="SM00333">
    <property type="entry name" value="TUDOR"/>
    <property type="match status" value="1"/>
</dbReference>
<dbReference type="SMART" id="SM00322">
    <property type="entry name" value="KH"/>
    <property type="match status" value="2"/>
</dbReference>
<keyword evidence="3" id="KW-1133">Transmembrane helix</keyword>
<dbReference type="STRING" id="136037.A0A067QZR2"/>
<dbReference type="GO" id="GO:0003723">
    <property type="term" value="F:RNA binding"/>
    <property type="evidence" value="ECO:0007669"/>
    <property type="project" value="UniProtKB-UniRule"/>
</dbReference>
<dbReference type="InterPro" id="IPR004087">
    <property type="entry name" value="KH_dom"/>
</dbReference>
<evidence type="ECO:0000256" key="2">
    <source>
        <dbReference type="SAM" id="MobiDB-lite"/>
    </source>
</evidence>
<dbReference type="SUPFAM" id="SSF63748">
    <property type="entry name" value="Tudor/PWWP/MBT"/>
    <property type="match status" value="1"/>
</dbReference>
<evidence type="ECO:0000259" key="4">
    <source>
        <dbReference type="PROSITE" id="PS50304"/>
    </source>
</evidence>
<reference evidence="5 6" key="1">
    <citation type="journal article" date="2014" name="Nat. Commun.">
        <title>Molecular traces of alternative social organization in a termite genome.</title>
        <authorList>
            <person name="Terrapon N."/>
            <person name="Li C."/>
            <person name="Robertson H.M."/>
            <person name="Ji L."/>
            <person name="Meng X."/>
            <person name="Booth W."/>
            <person name="Chen Z."/>
            <person name="Childers C.P."/>
            <person name="Glastad K.M."/>
            <person name="Gokhale K."/>
            <person name="Gowin J."/>
            <person name="Gronenberg W."/>
            <person name="Hermansen R.A."/>
            <person name="Hu H."/>
            <person name="Hunt B.G."/>
            <person name="Huylmans A.K."/>
            <person name="Khalil S.M."/>
            <person name="Mitchell R.D."/>
            <person name="Munoz-Torres M.C."/>
            <person name="Mustard J.A."/>
            <person name="Pan H."/>
            <person name="Reese J.T."/>
            <person name="Scharf M.E."/>
            <person name="Sun F."/>
            <person name="Vogel H."/>
            <person name="Xiao J."/>
            <person name="Yang W."/>
            <person name="Yang Z."/>
            <person name="Yang Z."/>
            <person name="Zhou J."/>
            <person name="Zhu J."/>
            <person name="Brent C.S."/>
            <person name="Elsik C.G."/>
            <person name="Goodisman M.A."/>
            <person name="Liberles D.A."/>
            <person name="Roe R.M."/>
            <person name="Vargo E.L."/>
            <person name="Vilcinskas A."/>
            <person name="Wang J."/>
            <person name="Bornberg-Bauer E."/>
            <person name="Korb J."/>
            <person name="Zhang G."/>
            <person name="Liebig J."/>
        </authorList>
    </citation>
    <scope>NUCLEOTIDE SEQUENCE [LARGE SCALE GENOMIC DNA]</scope>
    <source>
        <tissue evidence="5">Whole organism</tissue>
    </source>
</reference>
<dbReference type="SUPFAM" id="SSF54791">
    <property type="entry name" value="Eukaryotic type KH-domain (KH-domain type I)"/>
    <property type="match status" value="2"/>
</dbReference>
<dbReference type="Gene3D" id="3.30.1370.10">
    <property type="entry name" value="K Homology domain, type 1"/>
    <property type="match status" value="2"/>
</dbReference>
<dbReference type="Proteomes" id="UP000027135">
    <property type="component" value="Unassembled WGS sequence"/>
</dbReference>
<dbReference type="AlphaFoldDB" id="A0A067QZR2"/>
<feature type="transmembrane region" description="Helical" evidence="3">
    <location>
        <begin position="7"/>
        <end position="28"/>
    </location>
</feature>
<feature type="region of interest" description="Disordered" evidence="2">
    <location>
        <begin position="464"/>
        <end position="544"/>
    </location>
</feature>
<dbReference type="Gene3D" id="2.30.30.140">
    <property type="match status" value="1"/>
</dbReference>
<dbReference type="GO" id="GO:0030719">
    <property type="term" value="P:P granule organization"/>
    <property type="evidence" value="ECO:0007669"/>
    <property type="project" value="TreeGrafter"/>
</dbReference>
<evidence type="ECO:0000313" key="5">
    <source>
        <dbReference type="EMBL" id="KDR15021.1"/>
    </source>
</evidence>
<name>A0A067QZR2_ZOONE</name>
<dbReference type="InterPro" id="IPR002999">
    <property type="entry name" value="Tudor"/>
</dbReference>
<accession>A0A067QZR2</accession>
<dbReference type="FunCoup" id="A0A067QZR2">
    <property type="interactions" value="105"/>
</dbReference>
<dbReference type="Gene3D" id="2.40.50.90">
    <property type="match status" value="1"/>
</dbReference>
<dbReference type="PROSITE" id="PS50084">
    <property type="entry name" value="KH_TYPE_1"/>
    <property type="match status" value="2"/>
</dbReference>
<keyword evidence="3" id="KW-0472">Membrane</keyword>